<dbReference type="PANTHER" id="PTHR30189:SF1">
    <property type="entry name" value="LPS-ASSEMBLY PROTEIN LPTD"/>
    <property type="match status" value="1"/>
</dbReference>
<dbReference type="RefSeq" id="WP_265134753.1">
    <property type="nucleotide sequence ID" value="NZ_FXTX01000014.1"/>
</dbReference>
<keyword evidence="1" id="KW-0732">Signal</keyword>
<feature type="chain" id="PRO_5041471395" evidence="1">
    <location>
        <begin position="18"/>
        <end position="668"/>
    </location>
</feature>
<dbReference type="PANTHER" id="PTHR30189">
    <property type="entry name" value="LPS-ASSEMBLY PROTEIN"/>
    <property type="match status" value="1"/>
</dbReference>
<gene>
    <name evidence="3" type="ORF">SAMN06264868_1141</name>
</gene>
<proteinExistence type="inferred from homology"/>
<protein>
    <submittedName>
        <fullName evidence="3">LPS-assembly protein</fullName>
    </submittedName>
</protein>
<evidence type="ECO:0000259" key="2">
    <source>
        <dbReference type="Pfam" id="PF04453"/>
    </source>
</evidence>
<accession>A0AA45WN41</accession>
<keyword evidence="4" id="KW-1185">Reference proteome</keyword>
<comment type="caution">
    <text evidence="3">The sequence shown here is derived from an EMBL/GenBank/DDBJ whole genome shotgun (WGS) entry which is preliminary data.</text>
</comment>
<dbReference type="InterPro" id="IPR007543">
    <property type="entry name" value="LptD_C"/>
</dbReference>
<dbReference type="Proteomes" id="UP001157947">
    <property type="component" value="Unassembled WGS sequence"/>
</dbReference>
<name>A0AA45WN41_9AQUI</name>
<sequence>MKRFLLALSALMSFAYAKEPVNITADKMERDKNGVITASGNVEIQYIDKILQSDEVIYDTENKKIYINKPVYIKTKNFQLKGTNGWWDIENDTGEIYNFEGVVDNKYYTRGKVLRKEKDEYYFQNGEFSSCEFNQYDWYVKAKSGVIKENDEAKTYHTTFNFCKIPIIYTPYFSYPTIDRKTGFLIPTIGQDTYNPFIAKIPFFYVINRTSDLTFTYDYRNKQGEGLDTEYRRVLENGYINADLYFFRESGKRDWWSNRSITPITNRYRLKLDSIYSFDNLKWYLKIDKPSDTYFFEDIYNSSHLKYLSYTRSYLFTNYSTENFDIEFNFDYLYDLTVPNQEQTLQELPEVRLYYKERKLFDTPFYIDFLSTNINFYREKGESAFRSDNILRLTNTTVFGSLINSFEISPRTTFYLGVRNSNKSDTIRNLFSVKDSVKTIFTRDYSKFIYSIIPEITFSYISKVNQDNLPQFDREDNIFSQKDLDIALNNILTFDNNNFFRWQIASGYTFLDKYLVGLNEYKGNIKPLKNSIFFNIDKYSANNTTYYDINKNSFLRSITSVSFPIGSHITYSISHSYDKADTEGIGTNQIANSMSINYKNYTFNGYILNNLKYGYVQQKRFSFIWDRKCWSLMASFYEDYNRDTGKTYKTIYVMINILNAHYLLPFAR</sequence>
<evidence type="ECO:0000313" key="3">
    <source>
        <dbReference type="EMBL" id="SMP15671.1"/>
    </source>
</evidence>
<dbReference type="Gene3D" id="2.60.450.10">
    <property type="entry name" value="Lipopolysaccharide (LPS) transport protein A like domain"/>
    <property type="match status" value="1"/>
</dbReference>
<dbReference type="InterPro" id="IPR020889">
    <property type="entry name" value="LipoPS_assembly_LptD"/>
</dbReference>
<dbReference type="GO" id="GO:0015920">
    <property type="term" value="P:lipopolysaccharide transport"/>
    <property type="evidence" value="ECO:0007669"/>
    <property type="project" value="InterPro"/>
</dbReference>
<evidence type="ECO:0000256" key="1">
    <source>
        <dbReference type="SAM" id="SignalP"/>
    </source>
</evidence>
<dbReference type="HAMAP" id="MF_01411">
    <property type="entry name" value="LPS_assembly_LptD"/>
    <property type="match status" value="1"/>
</dbReference>
<reference evidence="3" key="1">
    <citation type="submission" date="2017-05" db="EMBL/GenBank/DDBJ databases">
        <authorList>
            <person name="Varghese N."/>
            <person name="Submissions S."/>
        </authorList>
    </citation>
    <scope>NUCLEOTIDE SEQUENCE</scope>
    <source>
        <strain evidence="3">DSM 18763</strain>
    </source>
</reference>
<dbReference type="GO" id="GO:1990351">
    <property type="term" value="C:transporter complex"/>
    <property type="evidence" value="ECO:0007669"/>
    <property type="project" value="TreeGrafter"/>
</dbReference>
<feature type="signal peptide" evidence="1">
    <location>
        <begin position="1"/>
        <end position="17"/>
    </location>
</feature>
<dbReference type="Pfam" id="PF04453">
    <property type="entry name" value="LptD"/>
    <property type="match status" value="1"/>
</dbReference>
<dbReference type="EMBL" id="FXTX01000014">
    <property type="protein sequence ID" value="SMP15671.1"/>
    <property type="molecule type" value="Genomic_DNA"/>
</dbReference>
<evidence type="ECO:0000313" key="4">
    <source>
        <dbReference type="Proteomes" id="UP001157947"/>
    </source>
</evidence>
<dbReference type="InterPro" id="IPR050218">
    <property type="entry name" value="LptD"/>
</dbReference>
<dbReference type="GO" id="GO:0009279">
    <property type="term" value="C:cell outer membrane"/>
    <property type="evidence" value="ECO:0007669"/>
    <property type="project" value="InterPro"/>
</dbReference>
<dbReference type="AlphaFoldDB" id="A0AA45WN41"/>
<organism evidence="3 4">
    <name type="scientific">Venenivibrio stagnispumantis</name>
    <dbReference type="NCBI Taxonomy" id="407998"/>
    <lineage>
        <taxon>Bacteria</taxon>
        <taxon>Pseudomonadati</taxon>
        <taxon>Aquificota</taxon>
        <taxon>Aquificia</taxon>
        <taxon>Aquificales</taxon>
        <taxon>Hydrogenothermaceae</taxon>
        <taxon>Venenivibrio</taxon>
    </lineage>
</organism>
<feature type="domain" description="LptD C-terminal" evidence="2">
    <location>
        <begin position="279"/>
        <end position="595"/>
    </location>
</feature>
<dbReference type="GO" id="GO:0043165">
    <property type="term" value="P:Gram-negative-bacterium-type cell outer membrane assembly"/>
    <property type="evidence" value="ECO:0007669"/>
    <property type="project" value="InterPro"/>
</dbReference>